<gene>
    <name evidence="1" type="ORF">ACFQ4P_11920</name>
</gene>
<dbReference type="EMBL" id="JBHTOC010000022">
    <property type="protein sequence ID" value="MFD1430941.1"/>
    <property type="molecule type" value="Genomic_DNA"/>
</dbReference>
<sequence length="108" mass="11868">MAVSEEIVAKADEAMNANNFVTEKEVPEMASLETAREIASALTKAREGNAEAGYIYVEPFDFQGGEIKNIIWNMDKIESRDDAKQALAAHLNLTIMKDTLSAADKVTF</sequence>
<name>A0ABW4CLW8_9LACO</name>
<protein>
    <submittedName>
        <fullName evidence="1">Uncharacterized protein</fullName>
    </submittedName>
</protein>
<evidence type="ECO:0000313" key="1">
    <source>
        <dbReference type="EMBL" id="MFD1430941.1"/>
    </source>
</evidence>
<keyword evidence="2" id="KW-1185">Reference proteome</keyword>
<comment type="caution">
    <text evidence="1">The sequence shown here is derived from an EMBL/GenBank/DDBJ whole genome shotgun (WGS) entry which is preliminary data.</text>
</comment>
<dbReference type="RefSeq" id="WP_125696384.1">
    <property type="nucleotide sequence ID" value="NZ_BOLQ01000001.1"/>
</dbReference>
<dbReference type="Proteomes" id="UP001597196">
    <property type="component" value="Unassembled WGS sequence"/>
</dbReference>
<proteinExistence type="predicted"/>
<accession>A0ABW4CLW8</accession>
<organism evidence="1 2">
    <name type="scientific">Lacticaseibacillus mingshuiensis</name>
    <dbReference type="NCBI Taxonomy" id="2799574"/>
    <lineage>
        <taxon>Bacteria</taxon>
        <taxon>Bacillati</taxon>
        <taxon>Bacillota</taxon>
        <taxon>Bacilli</taxon>
        <taxon>Lactobacillales</taxon>
        <taxon>Lactobacillaceae</taxon>
        <taxon>Lacticaseibacillus</taxon>
    </lineage>
</organism>
<reference evidence="2" key="1">
    <citation type="journal article" date="2019" name="Int. J. Syst. Evol. Microbiol.">
        <title>The Global Catalogue of Microorganisms (GCM) 10K type strain sequencing project: providing services to taxonomists for standard genome sequencing and annotation.</title>
        <authorList>
            <consortium name="The Broad Institute Genomics Platform"/>
            <consortium name="The Broad Institute Genome Sequencing Center for Infectious Disease"/>
            <person name="Wu L."/>
            <person name="Ma J."/>
        </authorList>
    </citation>
    <scope>NUCLEOTIDE SEQUENCE [LARGE SCALE GENOMIC DNA]</scope>
    <source>
        <strain evidence="2">CCM 8980</strain>
    </source>
</reference>
<evidence type="ECO:0000313" key="2">
    <source>
        <dbReference type="Proteomes" id="UP001597196"/>
    </source>
</evidence>